<accession>A0AAD9HDP8</accession>
<keyword evidence="2" id="KW-1185">Reference proteome</keyword>
<evidence type="ECO:0000313" key="1">
    <source>
        <dbReference type="EMBL" id="KAK2026898.1"/>
    </source>
</evidence>
<proteinExistence type="predicted"/>
<gene>
    <name evidence="1" type="ORF">LX32DRAFT_664994</name>
</gene>
<reference evidence="1" key="1">
    <citation type="submission" date="2021-06" db="EMBL/GenBank/DDBJ databases">
        <title>Comparative genomics, transcriptomics and evolutionary studies reveal genomic signatures of adaptation to plant cell wall in hemibiotrophic fungi.</title>
        <authorList>
            <consortium name="DOE Joint Genome Institute"/>
            <person name="Baroncelli R."/>
            <person name="Diaz J.F."/>
            <person name="Benocci T."/>
            <person name="Peng M."/>
            <person name="Battaglia E."/>
            <person name="Haridas S."/>
            <person name="Andreopoulos W."/>
            <person name="Labutti K."/>
            <person name="Pangilinan J."/>
            <person name="Floch G.L."/>
            <person name="Makela M.R."/>
            <person name="Henrissat B."/>
            <person name="Grigoriev I.V."/>
            <person name="Crouch J.A."/>
            <person name="De Vries R.P."/>
            <person name="Sukno S.A."/>
            <person name="Thon M.R."/>
        </authorList>
    </citation>
    <scope>NUCLEOTIDE SEQUENCE</scope>
    <source>
        <strain evidence="1">MAFF235873</strain>
    </source>
</reference>
<evidence type="ECO:0000313" key="2">
    <source>
        <dbReference type="Proteomes" id="UP001232148"/>
    </source>
</evidence>
<dbReference type="AlphaFoldDB" id="A0AAD9HDP8"/>
<organism evidence="1 2">
    <name type="scientific">Colletotrichum zoysiae</name>
    <dbReference type="NCBI Taxonomy" id="1216348"/>
    <lineage>
        <taxon>Eukaryota</taxon>
        <taxon>Fungi</taxon>
        <taxon>Dikarya</taxon>
        <taxon>Ascomycota</taxon>
        <taxon>Pezizomycotina</taxon>
        <taxon>Sordariomycetes</taxon>
        <taxon>Hypocreomycetidae</taxon>
        <taxon>Glomerellales</taxon>
        <taxon>Glomerellaceae</taxon>
        <taxon>Colletotrichum</taxon>
        <taxon>Colletotrichum graminicola species complex</taxon>
    </lineage>
</organism>
<comment type="caution">
    <text evidence="1">The sequence shown here is derived from an EMBL/GenBank/DDBJ whole genome shotgun (WGS) entry which is preliminary data.</text>
</comment>
<name>A0AAD9HDP8_9PEZI</name>
<dbReference type="EMBL" id="MU842905">
    <property type="protein sequence ID" value="KAK2026898.1"/>
    <property type="molecule type" value="Genomic_DNA"/>
</dbReference>
<protein>
    <submittedName>
        <fullName evidence="1">Uncharacterized protein</fullName>
    </submittedName>
</protein>
<sequence>MNGKNLVEYDDPDAESTEAPFACCKLIEIKGGAPFSISILLGRGIGNMLTTDNSALIFIVHLGSQELMKRLVTKKTLGSEKARQHHLLLEGVYEEVGKSKQVLKKFKFVNGDNNGNIPKGSIKVDFYIVELLSKPERGQLVDTASSGLPPQAIVPGCFQMLMNNSFEPEVTNKSQASDTYDVKRLNHGHPIASFIFKYQTKATKLFDGLTLVDSEEDKAEINRLYLPLRPKGFLADLEDNNDHTEDDEAISIQSVHDTNSAVCKKRKAVSAFGESSPPRPIKVIALEE</sequence>
<dbReference type="Proteomes" id="UP001232148">
    <property type="component" value="Unassembled WGS sequence"/>
</dbReference>